<evidence type="ECO:0000313" key="1">
    <source>
        <dbReference type="EMBL" id="GBC62377.1"/>
    </source>
</evidence>
<organism evidence="1 2">
    <name type="scientific">Desulfonema ishimotonii</name>
    <dbReference type="NCBI Taxonomy" id="45657"/>
    <lineage>
        <taxon>Bacteria</taxon>
        <taxon>Pseudomonadati</taxon>
        <taxon>Thermodesulfobacteriota</taxon>
        <taxon>Desulfobacteria</taxon>
        <taxon>Desulfobacterales</taxon>
        <taxon>Desulfococcaceae</taxon>
        <taxon>Desulfonema</taxon>
    </lineage>
</organism>
<accession>A0A401FZK3</accession>
<protein>
    <submittedName>
        <fullName evidence="1">Uncharacterized protein</fullName>
    </submittedName>
</protein>
<reference evidence="2" key="2">
    <citation type="submission" date="2019-01" db="EMBL/GenBank/DDBJ databases">
        <title>Genome sequence of Desulfonema ishimotonii strain Tokyo 01.</title>
        <authorList>
            <person name="Fukui M."/>
        </authorList>
    </citation>
    <scope>NUCLEOTIDE SEQUENCE [LARGE SCALE GENOMIC DNA]</scope>
    <source>
        <strain evidence="2">Tokyo 01</strain>
    </source>
</reference>
<comment type="caution">
    <text evidence="1">The sequence shown here is derived from an EMBL/GenBank/DDBJ whole genome shotgun (WGS) entry which is preliminary data.</text>
</comment>
<keyword evidence="2" id="KW-1185">Reference proteome</keyword>
<gene>
    <name evidence="1" type="ORF">DENIS_3349</name>
</gene>
<dbReference type="AlphaFoldDB" id="A0A401FZK3"/>
<dbReference type="EMBL" id="BEXT01000001">
    <property type="protein sequence ID" value="GBC62377.1"/>
    <property type="molecule type" value="Genomic_DNA"/>
</dbReference>
<evidence type="ECO:0000313" key="2">
    <source>
        <dbReference type="Proteomes" id="UP000288096"/>
    </source>
</evidence>
<sequence length="64" mass="7083">MKIRQIILFLTIVSIYCYTSPKAGSAYHGEVHKKITSVAITKVAVFNERLTEENGEACHAEKGS</sequence>
<dbReference type="Proteomes" id="UP000288096">
    <property type="component" value="Unassembled WGS sequence"/>
</dbReference>
<proteinExistence type="predicted"/>
<name>A0A401FZK3_9BACT</name>
<reference evidence="2" key="1">
    <citation type="submission" date="2017-11" db="EMBL/GenBank/DDBJ databases">
        <authorList>
            <person name="Watanabe M."/>
            <person name="Kojima H."/>
        </authorList>
    </citation>
    <scope>NUCLEOTIDE SEQUENCE [LARGE SCALE GENOMIC DNA]</scope>
    <source>
        <strain evidence="2">Tokyo 01</strain>
    </source>
</reference>